<evidence type="ECO:0000256" key="1">
    <source>
        <dbReference type="SAM" id="Phobius"/>
    </source>
</evidence>
<feature type="transmembrane region" description="Helical" evidence="1">
    <location>
        <begin position="55"/>
        <end position="79"/>
    </location>
</feature>
<name>A0A843TLC5_COLES</name>
<organism evidence="2 3">
    <name type="scientific">Colocasia esculenta</name>
    <name type="common">Wild taro</name>
    <name type="synonym">Arum esculentum</name>
    <dbReference type="NCBI Taxonomy" id="4460"/>
    <lineage>
        <taxon>Eukaryota</taxon>
        <taxon>Viridiplantae</taxon>
        <taxon>Streptophyta</taxon>
        <taxon>Embryophyta</taxon>
        <taxon>Tracheophyta</taxon>
        <taxon>Spermatophyta</taxon>
        <taxon>Magnoliopsida</taxon>
        <taxon>Liliopsida</taxon>
        <taxon>Araceae</taxon>
        <taxon>Aroideae</taxon>
        <taxon>Colocasieae</taxon>
        <taxon>Colocasia</taxon>
    </lineage>
</organism>
<evidence type="ECO:0000313" key="3">
    <source>
        <dbReference type="Proteomes" id="UP000652761"/>
    </source>
</evidence>
<evidence type="ECO:0000313" key="2">
    <source>
        <dbReference type="EMBL" id="MQL72508.1"/>
    </source>
</evidence>
<comment type="caution">
    <text evidence="2">The sequence shown here is derived from an EMBL/GenBank/DDBJ whole genome shotgun (WGS) entry which is preliminary data.</text>
</comment>
<dbReference type="AlphaFoldDB" id="A0A843TLC5"/>
<proteinExistence type="predicted"/>
<dbReference type="Proteomes" id="UP000652761">
    <property type="component" value="Unassembled WGS sequence"/>
</dbReference>
<keyword evidence="1" id="KW-1133">Transmembrane helix</keyword>
<dbReference type="EMBL" id="NMUH01000132">
    <property type="protein sequence ID" value="MQL72508.1"/>
    <property type="molecule type" value="Genomic_DNA"/>
</dbReference>
<reference evidence="2" key="1">
    <citation type="submission" date="2017-07" db="EMBL/GenBank/DDBJ databases">
        <title>Taro Niue Genome Assembly and Annotation.</title>
        <authorList>
            <person name="Atibalentja N."/>
            <person name="Keating K."/>
            <person name="Fields C.J."/>
        </authorList>
    </citation>
    <scope>NUCLEOTIDE SEQUENCE</scope>
    <source>
        <strain evidence="2">Niue_2</strain>
        <tissue evidence="2">Leaf</tissue>
    </source>
</reference>
<accession>A0A843TLC5</accession>
<gene>
    <name evidence="2" type="ORF">Taro_004839</name>
</gene>
<protein>
    <submittedName>
        <fullName evidence="2">Uncharacterized protein</fullName>
    </submittedName>
</protein>
<sequence>MLPPQVRLSAVTTYGSPLSPPPARRLAIAATATPTHCSHPLQLAALPVPPARRPAIAYLTIEISVVLGVIAHPSLFVIVSQAQDLRTRRPNRSHSQGRHDSTLCRDLIATGSVVAICLPDLTSPSRPSRDPVAICLPELTRLSHSVQDPIAISSDPVGTLIRVRKSDNDVTHTNGTGPV</sequence>
<keyword evidence="1" id="KW-0472">Membrane</keyword>
<keyword evidence="3" id="KW-1185">Reference proteome</keyword>
<keyword evidence="1" id="KW-0812">Transmembrane</keyword>